<dbReference type="GO" id="GO:0009812">
    <property type="term" value="P:flavonoid metabolic process"/>
    <property type="evidence" value="ECO:0007669"/>
    <property type="project" value="UniProtKB-ARBA"/>
</dbReference>
<dbReference type="FunFam" id="3.40.50.150:FF:000061">
    <property type="entry name" value="Caffeic acid O-methyltransferase"/>
    <property type="match status" value="1"/>
</dbReference>
<dbReference type="Pfam" id="PF00891">
    <property type="entry name" value="Methyltransf_2"/>
    <property type="match status" value="1"/>
</dbReference>
<dbReference type="PROSITE" id="PS51683">
    <property type="entry name" value="SAM_OMT_II"/>
    <property type="match status" value="1"/>
</dbReference>
<evidence type="ECO:0000313" key="8">
    <source>
        <dbReference type="EnsemblPlants" id="Kaladp0034s0179.1.v1.1"/>
    </source>
</evidence>
<evidence type="ECO:0000256" key="4">
    <source>
        <dbReference type="ARBA" id="ARBA00034479"/>
    </source>
</evidence>
<dbReference type="GO" id="GO:0032259">
    <property type="term" value="P:methylation"/>
    <property type="evidence" value="ECO:0007669"/>
    <property type="project" value="UniProtKB-KW"/>
</dbReference>
<dbReference type="InterPro" id="IPR029063">
    <property type="entry name" value="SAM-dependent_MTases_sf"/>
</dbReference>
<evidence type="ECO:0000256" key="1">
    <source>
        <dbReference type="ARBA" id="ARBA00022603"/>
    </source>
</evidence>
<dbReference type="GO" id="GO:0046983">
    <property type="term" value="F:protein dimerization activity"/>
    <property type="evidence" value="ECO:0007669"/>
    <property type="project" value="InterPro"/>
</dbReference>
<dbReference type="InterPro" id="IPR016461">
    <property type="entry name" value="COMT-like"/>
</dbReference>
<accession>A0A7N0TFD3</accession>
<dbReference type="Pfam" id="PF08100">
    <property type="entry name" value="Dimerisation"/>
    <property type="match status" value="1"/>
</dbReference>
<dbReference type="GO" id="GO:0008757">
    <property type="term" value="F:S-adenosylmethionine-dependent methyltransferase activity"/>
    <property type="evidence" value="ECO:0007669"/>
    <property type="project" value="UniProtKB-ARBA"/>
</dbReference>
<evidence type="ECO:0000313" key="9">
    <source>
        <dbReference type="Proteomes" id="UP000594263"/>
    </source>
</evidence>
<dbReference type="InterPro" id="IPR036390">
    <property type="entry name" value="WH_DNA-bd_sf"/>
</dbReference>
<keyword evidence="1" id="KW-0489">Methyltransferase</keyword>
<evidence type="ECO:0000256" key="3">
    <source>
        <dbReference type="ARBA" id="ARBA00022691"/>
    </source>
</evidence>
<dbReference type="FunFam" id="1.10.10.10:FF:000357">
    <property type="entry name" value="Caffeic acid 3-O-methyltransferase"/>
    <property type="match status" value="1"/>
</dbReference>
<keyword evidence="9" id="KW-1185">Reference proteome</keyword>
<evidence type="ECO:0000256" key="5">
    <source>
        <dbReference type="PIRSR" id="PIRSR005739-1"/>
    </source>
</evidence>
<dbReference type="SUPFAM" id="SSF53335">
    <property type="entry name" value="S-adenosyl-L-methionine-dependent methyltransferases"/>
    <property type="match status" value="1"/>
</dbReference>
<feature type="active site" description="Proton acceptor" evidence="5">
    <location>
        <position position="267"/>
    </location>
</feature>
<evidence type="ECO:0000259" key="7">
    <source>
        <dbReference type="Pfam" id="PF08100"/>
    </source>
</evidence>
<dbReference type="PANTHER" id="PTHR11746">
    <property type="entry name" value="O-METHYLTRANSFERASE"/>
    <property type="match status" value="1"/>
</dbReference>
<dbReference type="Gene3D" id="3.40.50.150">
    <property type="entry name" value="Vaccinia Virus protein VP39"/>
    <property type="match status" value="1"/>
</dbReference>
<dbReference type="GO" id="GO:0008171">
    <property type="term" value="F:O-methyltransferase activity"/>
    <property type="evidence" value="ECO:0007669"/>
    <property type="project" value="InterPro"/>
</dbReference>
<dbReference type="Gramene" id="Kaladp0034s0179.1.v1.1">
    <property type="protein sequence ID" value="Kaladp0034s0179.1.v1.1"/>
    <property type="gene ID" value="Kaladp0034s0179.v1.1"/>
</dbReference>
<organism evidence="8 9">
    <name type="scientific">Kalanchoe fedtschenkoi</name>
    <name type="common">Lavender scallops</name>
    <name type="synonym">South American air plant</name>
    <dbReference type="NCBI Taxonomy" id="63787"/>
    <lineage>
        <taxon>Eukaryota</taxon>
        <taxon>Viridiplantae</taxon>
        <taxon>Streptophyta</taxon>
        <taxon>Embryophyta</taxon>
        <taxon>Tracheophyta</taxon>
        <taxon>Spermatophyta</taxon>
        <taxon>Magnoliopsida</taxon>
        <taxon>eudicotyledons</taxon>
        <taxon>Gunneridae</taxon>
        <taxon>Pentapetalae</taxon>
        <taxon>Saxifragales</taxon>
        <taxon>Crassulaceae</taxon>
        <taxon>Kalanchoe</taxon>
    </lineage>
</organism>
<dbReference type="InterPro" id="IPR001077">
    <property type="entry name" value="COMT_C"/>
</dbReference>
<keyword evidence="2" id="KW-0808">Transferase</keyword>
<dbReference type="EnsemblPlants" id="Kaladp0034s0179.1.v1.1">
    <property type="protein sequence ID" value="Kaladp0034s0179.1.v1.1"/>
    <property type="gene ID" value="Kaladp0034s0179.v1.1"/>
</dbReference>
<sequence length="361" mass="39457">MSTSSTLPNNPATADSSDLEYASQLLNSVVLPMVLNAAVQLDLFEIMARFGQQGGGGMSAEEIAAMLETSNPEAPAMVDRMLCLLTSYDVVKCSVSSSGSRVYTMAPMCRYLLKNETGGASYGPLLKIFHGKVFMETWFHLKDAVLEGGVPFHRAHGLHLFEYSSKDQAFGEEFNEAMLNHTTMFMSDMLEGNKGFEHVNQLVDVGGGLGASLSMITSKYPHIKGINFDLPQVIQHAPSYPGVEHVGGDMFESVPSGDTIFMKYILHDWSDAHCLQLLKNCHKALPEDGKVIVVDANLPEIPDSGSNTKNICQLDLNMMATFPGGKERRASEFLALAKQAGFSGITHAGCFRLCWVMEFHK</sequence>
<dbReference type="Gene3D" id="1.10.10.10">
    <property type="entry name" value="Winged helix-like DNA-binding domain superfamily/Winged helix DNA-binding domain"/>
    <property type="match status" value="1"/>
</dbReference>
<evidence type="ECO:0000256" key="2">
    <source>
        <dbReference type="ARBA" id="ARBA00022679"/>
    </source>
</evidence>
<dbReference type="PIRSF" id="PIRSF005739">
    <property type="entry name" value="O-mtase"/>
    <property type="match status" value="1"/>
</dbReference>
<reference evidence="8" key="1">
    <citation type="submission" date="2021-01" db="UniProtKB">
        <authorList>
            <consortium name="EnsemblPlants"/>
        </authorList>
    </citation>
    <scope>IDENTIFICATION</scope>
</reference>
<dbReference type="Proteomes" id="UP000594263">
    <property type="component" value="Unplaced"/>
</dbReference>
<evidence type="ECO:0000259" key="6">
    <source>
        <dbReference type="Pfam" id="PF00891"/>
    </source>
</evidence>
<feature type="domain" description="O-methyltransferase C-terminal" evidence="6">
    <location>
        <begin position="138"/>
        <end position="343"/>
    </location>
</feature>
<comment type="pathway">
    <text evidence="4">Flavonoid metabolism.</text>
</comment>
<dbReference type="OMA" id="LWATEPW"/>
<feature type="domain" description="O-methyltransferase dimerisation" evidence="7">
    <location>
        <begin position="24"/>
        <end position="114"/>
    </location>
</feature>
<dbReference type="InterPro" id="IPR036388">
    <property type="entry name" value="WH-like_DNA-bd_sf"/>
</dbReference>
<protein>
    <submittedName>
        <fullName evidence="8">Uncharacterized protein</fullName>
    </submittedName>
</protein>
<name>A0A7N0TFD3_KALFE</name>
<dbReference type="SUPFAM" id="SSF46785">
    <property type="entry name" value="Winged helix' DNA-binding domain"/>
    <property type="match status" value="1"/>
</dbReference>
<dbReference type="AlphaFoldDB" id="A0A7N0TFD3"/>
<keyword evidence="3" id="KW-0949">S-adenosyl-L-methionine</keyword>
<dbReference type="InterPro" id="IPR012967">
    <property type="entry name" value="COMT_dimerisation"/>
</dbReference>
<proteinExistence type="predicted"/>